<dbReference type="EMBL" id="BAAABU010000004">
    <property type="protein sequence ID" value="GAA0226566.1"/>
    <property type="molecule type" value="Genomic_DNA"/>
</dbReference>
<proteinExistence type="predicted"/>
<organism evidence="2 3">
    <name type="scientific">Saccharothrix mutabilis subsp. mutabilis</name>
    <dbReference type="NCBI Taxonomy" id="66855"/>
    <lineage>
        <taxon>Bacteria</taxon>
        <taxon>Bacillati</taxon>
        <taxon>Actinomycetota</taxon>
        <taxon>Actinomycetes</taxon>
        <taxon>Pseudonocardiales</taxon>
        <taxon>Pseudonocardiaceae</taxon>
        <taxon>Saccharothrix</taxon>
    </lineage>
</organism>
<evidence type="ECO:0000313" key="3">
    <source>
        <dbReference type="Proteomes" id="UP001500416"/>
    </source>
</evidence>
<comment type="caution">
    <text evidence="2">The sequence shown here is derived from an EMBL/GenBank/DDBJ whole genome shotgun (WGS) entry which is preliminary data.</text>
</comment>
<keyword evidence="3" id="KW-1185">Reference proteome</keyword>
<dbReference type="InterPro" id="IPR024520">
    <property type="entry name" value="DUF3558"/>
</dbReference>
<name>A0ABN0TP26_9PSEU</name>
<protein>
    <recommendedName>
        <fullName evidence="4">DUF3558 domain-containing protein</fullName>
    </recommendedName>
</protein>
<feature type="region of interest" description="Disordered" evidence="1">
    <location>
        <begin position="18"/>
        <end position="48"/>
    </location>
</feature>
<sequence length="190" mass="19530">MVALSALTLAGCVSTGQVGTPTPATTTAGSKTSATPAPSERPKDIKLDGLDPCKALSANDQKQLGTVVTQPDQSDVVEGVKSPACTFLTGPGASKVYSYAVHLVTGKGIDYWNSSGNLDIAEKKVAGFPAKQVTFKGTSSVDCSVAVDVADGQHVFVQFLPIGRDTTQDVMCQNAAKGAELALATLQTLK</sequence>
<evidence type="ECO:0000256" key="1">
    <source>
        <dbReference type="SAM" id="MobiDB-lite"/>
    </source>
</evidence>
<accession>A0ABN0TP26</accession>
<feature type="compositionally biased region" description="Low complexity" evidence="1">
    <location>
        <begin position="20"/>
        <end position="38"/>
    </location>
</feature>
<dbReference type="Pfam" id="PF12079">
    <property type="entry name" value="DUF3558"/>
    <property type="match status" value="1"/>
</dbReference>
<gene>
    <name evidence="2" type="ORF">GCM10010492_26080</name>
</gene>
<dbReference type="Proteomes" id="UP001500416">
    <property type="component" value="Unassembled WGS sequence"/>
</dbReference>
<reference evidence="2 3" key="1">
    <citation type="journal article" date="2019" name="Int. J. Syst. Evol. Microbiol.">
        <title>The Global Catalogue of Microorganisms (GCM) 10K type strain sequencing project: providing services to taxonomists for standard genome sequencing and annotation.</title>
        <authorList>
            <consortium name="The Broad Institute Genomics Platform"/>
            <consortium name="The Broad Institute Genome Sequencing Center for Infectious Disease"/>
            <person name="Wu L."/>
            <person name="Ma J."/>
        </authorList>
    </citation>
    <scope>NUCLEOTIDE SEQUENCE [LARGE SCALE GENOMIC DNA]</scope>
    <source>
        <strain evidence="2 3">JCM 3380</strain>
    </source>
</reference>
<evidence type="ECO:0008006" key="4">
    <source>
        <dbReference type="Google" id="ProtNLM"/>
    </source>
</evidence>
<evidence type="ECO:0000313" key="2">
    <source>
        <dbReference type="EMBL" id="GAA0226566.1"/>
    </source>
</evidence>